<evidence type="ECO:0000256" key="1">
    <source>
        <dbReference type="ARBA" id="ARBA00011073"/>
    </source>
</evidence>
<dbReference type="Pfam" id="PF22148">
    <property type="entry name" value="Fervidolysin_NPro-like"/>
    <property type="match status" value="1"/>
</dbReference>
<dbReference type="Pfam" id="PF00082">
    <property type="entry name" value="Peptidase_S8"/>
    <property type="match status" value="1"/>
</dbReference>
<keyword evidence="11" id="KW-1185">Reference proteome</keyword>
<dbReference type="InterPro" id="IPR022398">
    <property type="entry name" value="Peptidase_S8_His-AS"/>
</dbReference>
<reference evidence="10 11" key="1">
    <citation type="submission" date="2019-10" db="EMBL/GenBank/DDBJ databases">
        <title>Rubrobacter sp nov SCSIO 52915 isolated from a deep-sea sediment in the South China Sea.</title>
        <authorList>
            <person name="Chen R.W."/>
        </authorList>
    </citation>
    <scope>NUCLEOTIDE SEQUENCE [LARGE SCALE GENOMIC DNA]</scope>
    <source>
        <strain evidence="10 11">SCSIO 52915</strain>
    </source>
</reference>
<feature type="region of interest" description="Disordered" evidence="6">
    <location>
        <begin position="390"/>
        <end position="431"/>
    </location>
</feature>
<dbReference type="PROSITE" id="PS00137">
    <property type="entry name" value="SUBTILASE_HIS"/>
    <property type="match status" value="1"/>
</dbReference>
<dbReference type="Proteomes" id="UP000502706">
    <property type="component" value="Chromosome"/>
</dbReference>
<evidence type="ECO:0000256" key="7">
    <source>
        <dbReference type="SAM" id="SignalP"/>
    </source>
</evidence>
<organism evidence="10 11">
    <name type="scientific">Rubrobacter marinus</name>
    <dbReference type="NCBI Taxonomy" id="2653852"/>
    <lineage>
        <taxon>Bacteria</taxon>
        <taxon>Bacillati</taxon>
        <taxon>Actinomycetota</taxon>
        <taxon>Rubrobacteria</taxon>
        <taxon>Rubrobacterales</taxon>
        <taxon>Rubrobacteraceae</taxon>
        <taxon>Rubrobacter</taxon>
    </lineage>
</organism>
<dbReference type="InterPro" id="IPR000209">
    <property type="entry name" value="Peptidase_S8/S53_dom"/>
</dbReference>
<proteinExistence type="inferred from homology"/>
<feature type="compositionally biased region" description="Basic residues" evidence="6">
    <location>
        <begin position="413"/>
        <end position="431"/>
    </location>
</feature>
<name>A0A6G8Q133_9ACTN</name>
<dbReference type="CDD" id="cd07473">
    <property type="entry name" value="Peptidases_S8_Subtilisin_like"/>
    <property type="match status" value="1"/>
</dbReference>
<dbReference type="InterPro" id="IPR034204">
    <property type="entry name" value="PfSUB1-like_cat_dom"/>
</dbReference>
<dbReference type="PANTHER" id="PTHR43399:SF4">
    <property type="entry name" value="CELL WALL-ASSOCIATED PROTEASE"/>
    <property type="match status" value="1"/>
</dbReference>
<keyword evidence="3 5" id="KW-0378">Hydrolase</keyword>
<dbReference type="GO" id="GO:0006508">
    <property type="term" value="P:proteolysis"/>
    <property type="evidence" value="ECO:0007669"/>
    <property type="project" value="UniProtKB-KW"/>
</dbReference>
<dbReference type="AlphaFoldDB" id="A0A6G8Q133"/>
<evidence type="ECO:0000313" key="11">
    <source>
        <dbReference type="Proteomes" id="UP000502706"/>
    </source>
</evidence>
<feature type="active site" description="Charge relay system" evidence="5">
    <location>
        <position position="237"/>
    </location>
</feature>
<feature type="region of interest" description="Disordered" evidence="6">
    <location>
        <begin position="185"/>
        <end position="212"/>
    </location>
</feature>
<feature type="region of interest" description="Disordered" evidence="6">
    <location>
        <begin position="26"/>
        <end position="50"/>
    </location>
</feature>
<sequence length="431" mass="45375">MERMRGRRGKIFLIGLLVAAVSPGAAMAQTPNGSPGDEAPSFETPTEAEAVPGRIIVKFEEDATSAEEADARRDEGLEEVETLDLVDAEVAEVEGQPVEQAVRDLERRPDVEYAEPDHILSPFGYADEPRFGELWGLNNTGQSIEGSPGSPDFDTNALEASGVTQGDPNLVVAVIDDGVDFTHPDLASRKWVNPGESGGGKETNRRDDDRNGYVDDVNGWDFANNDNTVHDSRLDSHGTHVAGTIAASVNGGGVVGVAPNVKIMALNFLGTGPNSGSVSSAIRAIQYAKSKGVRISNNSWGGTVYNQALKDAIDASGQLFVAAAGNGGADQIGDDNDGAAPAYPASYTSPNILSVAAVENTGGMASFSNYGATSVDISAPGVSILSTIPGLPTSTTTAPRWPRRTWPVPPPWSRRRTRRSSRTRSGSSRRS</sequence>
<feature type="chain" id="PRO_5026122657" evidence="7">
    <location>
        <begin position="29"/>
        <end position="431"/>
    </location>
</feature>
<feature type="domain" description="Peptidase S8/S53" evidence="8">
    <location>
        <begin position="169"/>
        <end position="387"/>
    </location>
</feature>
<keyword evidence="4 5" id="KW-0720">Serine protease</keyword>
<feature type="active site" description="Charge relay system" evidence="5">
    <location>
        <position position="428"/>
    </location>
</feature>
<evidence type="ECO:0000313" key="10">
    <source>
        <dbReference type="EMBL" id="QIN80182.1"/>
    </source>
</evidence>
<feature type="compositionally biased region" description="Low complexity" evidence="6">
    <location>
        <begin position="392"/>
        <end position="406"/>
    </location>
</feature>
<dbReference type="KEGG" id="rmar:GBA65_18530"/>
<feature type="active site" description="Charge relay system" evidence="5">
    <location>
        <position position="176"/>
    </location>
</feature>
<evidence type="ECO:0000256" key="2">
    <source>
        <dbReference type="ARBA" id="ARBA00022670"/>
    </source>
</evidence>
<gene>
    <name evidence="10" type="ORF">GBA65_18530</name>
</gene>
<dbReference type="PANTHER" id="PTHR43399">
    <property type="entry name" value="SUBTILISIN-RELATED"/>
    <property type="match status" value="1"/>
</dbReference>
<dbReference type="InterPro" id="IPR054399">
    <property type="entry name" value="Fervidolysin-like_N_prodom"/>
</dbReference>
<accession>A0A6G8Q133</accession>
<dbReference type="InterPro" id="IPR051048">
    <property type="entry name" value="Peptidase_S8/S53_subtilisin"/>
</dbReference>
<dbReference type="EMBL" id="CP045121">
    <property type="protein sequence ID" value="QIN80182.1"/>
    <property type="molecule type" value="Genomic_DNA"/>
</dbReference>
<dbReference type="InterPro" id="IPR023827">
    <property type="entry name" value="Peptidase_S8_Asp-AS"/>
</dbReference>
<comment type="similarity">
    <text evidence="1 5">Belongs to the peptidase S8 family.</text>
</comment>
<feature type="compositionally biased region" description="Basic and acidic residues" evidence="6">
    <location>
        <begin position="202"/>
        <end position="212"/>
    </location>
</feature>
<keyword evidence="7" id="KW-0732">Signal</keyword>
<evidence type="ECO:0000259" key="9">
    <source>
        <dbReference type="Pfam" id="PF22148"/>
    </source>
</evidence>
<feature type="domain" description="Fervidolysin-like N-terminal prodomain" evidence="9">
    <location>
        <begin position="42"/>
        <end position="116"/>
    </location>
</feature>
<feature type="signal peptide" evidence="7">
    <location>
        <begin position="1"/>
        <end position="28"/>
    </location>
</feature>
<dbReference type="InterPro" id="IPR036852">
    <property type="entry name" value="Peptidase_S8/S53_dom_sf"/>
</dbReference>
<protein>
    <submittedName>
        <fullName evidence="10">S8 family serine peptidase</fullName>
    </submittedName>
</protein>
<evidence type="ECO:0000259" key="8">
    <source>
        <dbReference type="Pfam" id="PF00082"/>
    </source>
</evidence>
<keyword evidence="2 5" id="KW-0645">Protease</keyword>
<evidence type="ECO:0000256" key="4">
    <source>
        <dbReference type="ARBA" id="ARBA00022825"/>
    </source>
</evidence>
<dbReference type="PROSITE" id="PS51892">
    <property type="entry name" value="SUBTILASE"/>
    <property type="match status" value="1"/>
</dbReference>
<dbReference type="InterPro" id="IPR015500">
    <property type="entry name" value="Peptidase_S8_subtilisin-rel"/>
</dbReference>
<dbReference type="GO" id="GO:0004252">
    <property type="term" value="F:serine-type endopeptidase activity"/>
    <property type="evidence" value="ECO:0007669"/>
    <property type="project" value="UniProtKB-UniRule"/>
</dbReference>
<dbReference type="SUPFAM" id="SSF52743">
    <property type="entry name" value="Subtilisin-like"/>
    <property type="match status" value="1"/>
</dbReference>
<evidence type="ECO:0000256" key="5">
    <source>
        <dbReference type="PROSITE-ProRule" id="PRU01240"/>
    </source>
</evidence>
<dbReference type="Gene3D" id="3.40.50.200">
    <property type="entry name" value="Peptidase S8/S53 domain"/>
    <property type="match status" value="1"/>
</dbReference>
<dbReference type="PRINTS" id="PR00723">
    <property type="entry name" value="SUBTILISIN"/>
</dbReference>
<dbReference type="PROSITE" id="PS00136">
    <property type="entry name" value="SUBTILASE_ASP"/>
    <property type="match status" value="1"/>
</dbReference>
<evidence type="ECO:0000256" key="3">
    <source>
        <dbReference type="ARBA" id="ARBA00022801"/>
    </source>
</evidence>
<evidence type="ECO:0000256" key="6">
    <source>
        <dbReference type="SAM" id="MobiDB-lite"/>
    </source>
</evidence>